<feature type="compositionally biased region" description="Pro residues" evidence="1">
    <location>
        <begin position="575"/>
        <end position="588"/>
    </location>
</feature>
<gene>
    <name evidence="2" type="ORF">KFL_002370200</name>
</gene>
<feature type="region of interest" description="Disordered" evidence="1">
    <location>
        <begin position="565"/>
        <end position="588"/>
    </location>
</feature>
<name>A0A1Y1I3H2_KLENI</name>
<evidence type="ECO:0000313" key="3">
    <source>
        <dbReference type="Proteomes" id="UP000054558"/>
    </source>
</evidence>
<keyword evidence="3" id="KW-1185">Reference proteome</keyword>
<organism evidence="2 3">
    <name type="scientific">Klebsormidium nitens</name>
    <name type="common">Green alga</name>
    <name type="synonym">Ulothrix nitens</name>
    <dbReference type="NCBI Taxonomy" id="105231"/>
    <lineage>
        <taxon>Eukaryota</taxon>
        <taxon>Viridiplantae</taxon>
        <taxon>Streptophyta</taxon>
        <taxon>Klebsormidiophyceae</taxon>
        <taxon>Klebsormidiales</taxon>
        <taxon>Klebsormidiaceae</taxon>
        <taxon>Klebsormidium</taxon>
    </lineage>
</organism>
<feature type="region of interest" description="Disordered" evidence="1">
    <location>
        <begin position="228"/>
        <end position="302"/>
    </location>
</feature>
<evidence type="ECO:0000256" key="1">
    <source>
        <dbReference type="SAM" id="MobiDB-lite"/>
    </source>
</evidence>
<proteinExistence type="predicted"/>
<sequence>MPAMGPQPSEEELKVRATEALEALARASGAKGHIWMVIKGDGGKIGGCSPSLRPYGAALMDEVEKATEKPVIVTSKREPSGLLKAEKVLHTLAKTKHVELHPIVATMIQGLNEINNHKHPRVMAITDPSTMPAWFPFPPAVYAPRAQKMDLHQLFHVIDVIFGQVRGNLHAIQTLHSMLDRVYKSGSCSIGTRAGIDSFFEFLEDEAIAKMGKVTSGLVKEEVHDDVIPAQAASETSGVGGEGDGEAEAASRKRARSADAPGGFANAPGVFPDALLPSASPGHSAANSTPANGAPNPDDEIDFEKYMSEEGGQFLAEFDALTRPQPQPPQPFWDAAPAIVPAPMPPSELAVAFDADVAIEESGPGAHIWEYRSSGELTHSTGQSTLATNGSDALQQSNDGTFQAASGNGHNSTPTSSRNWAPEWFAEPGDLYPRPDVAPRQHGVPLLGNDEALVRARLQQQMNLAEQEWPAGGQFMGYRSPTEAADFAPGGHNAGFRSPPEAAAFPPRLARNDGLSESMRRDFLPQQGAYPPGTYNDDYIRFGGAPNGMEPRLRQVAIAMARAPSFCPSPSLQDRPPPAPPQVPPPAA</sequence>
<feature type="region of interest" description="Disordered" evidence="1">
    <location>
        <begin position="379"/>
        <end position="424"/>
    </location>
</feature>
<protein>
    <submittedName>
        <fullName evidence="2">Uncharacterized protein</fullName>
    </submittedName>
</protein>
<feature type="non-terminal residue" evidence="2">
    <location>
        <position position="588"/>
    </location>
</feature>
<evidence type="ECO:0000313" key="2">
    <source>
        <dbReference type="EMBL" id="GAQ85485.1"/>
    </source>
</evidence>
<dbReference type="Proteomes" id="UP000054558">
    <property type="component" value="Unassembled WGS sequence"/>
</dbReference>
<dbReference type="AlphaFoldDB" id="A0A1Y1I3H2"/>
<dbReference type="EMBL" id="DF237186">
    <property type="protein sequence ID" value="GAQ85485.1"/>
    <property type="molecule type" value="Genomic_DNA"/>
</dbReference>
<accession>A0A1Y1I3H2</accession>
<reference evidence="2 3" key="1">
    <citation type="journal article" date="2014" name="Nat. Commun.">
        <title>Klebsormidium flaccidum genome reveals primary factors for plant terrestrial adaptation.</title>
        <authorList>
            <person name="Hori K."/>
            <person name="Maruyama F."/>
            <person name="Fujisawa T."/>
            <person name="Togashi T."/>
            <person name="Yamamoto N."/>
            <person name="Seo M."/>
            <person name="Sato S."/>
            <person name="Yamada T."/>
            <person name="Mori H."/>
            <person name="Tajima N."/>
            <person name="Moriyama T."/>
            <person name="Ikeuchi M."/>
            <person name="Watanabe M."/>
            <person name="Wada H."/>
            <person name="Kobayashi K."/>
            <person name="Saito M."/>
            <person name="Masuda T."/>
            <person name="Sasaki-Sekimoto Y."/>
            <person name="Mashiguchi K."/>
            <person name="Awai K."/>
            <person name="Shimojima M."/>
            <person name="Masuda S."/>
            <person name="Iwai M."/>
            <person name="Nobusawa T."/>
            <person name="Narise T."/>
            <person name="Kondo S."/>
            <person name="Saito H."/>
            <person name="Sato R."/>
            <person name="Murakawa M."/>
            <person name="Ihara Y."/>
            <person name="Oshima-Yamada Y."/>
            <person name="Ohtaka K."/>
            <person name="Satoh M."/>
            <person name="Sonobe K."/>
            <person name="Ishii M."/>
            <person name="Ohtani R."/>
            <person name="Kanamori-Sato M."/>
            <person name="Honoki R."/>
            <person name="Miyazaki D."/>
            <person name="Mochizuki H."/>
            <person name="Umetsu J."/>
            <person name="Higashi K."/>
            <person name="Shibata D."/>
            <person name="Kamiya Y."/>
            <person name="Sato N."/>
            <person name="Nakamura Y."/>
            <person name="Tabata S."/>
            <person name="Ida S."/>
            <person name="Kurokawa K."/>
            <person name="Ohta H."/>
        </authorList>
    </citation>
    <scope>NUCLEOTIDE SEQUENCE [LARGE SCALE GENOMIC DNA]</scope>
    <source>
        <strain evidence="2 3">NIES-2285</strain>
    </source>
</reference>
<feature type="compositionally biased region" description="Polar residues" evidence="1">
    <location>
        <begin position="379"/>
        <end position="419"/>
    </location>
</feature>